<keyword evidence="3" id="KW-0333">Golgi apparatus</keyword>
<proteinExistence type="inferred from homology"/>
<keyword evidence="3" id="KW-0968">Cytoplasmic vesicle</keyword>
<keyword evidence="6" id="KW-1185">Reference proteome</keyword>
<dbReference type="RefSeq" id="XP_022629967.1">
    <property type="nucleotide sequence ID" value="XM_022770648.1"/>
</dbReference>
<dbReference type="InterPro" id="IPR036180">
    <property type="entry name" value="Gelsolin-like_dom_sf"/>
</dbReference>
<protein>
    <recommendedName>
        <fullName evidence="3">Protein transport protein SEC23</fullName>
    </recommendedName>
</protein>
<dbReference type="InterPro" id="IPR029006">
    <property type="entry name" value="ADF-H/Gelsolin-like_dom_sf"/>
</dbReference>
<dbReference type="SUPFAM" id="SSF82754">
    <property type="entry name" value="C-terminal, gelsolin-like domain of Sec23/24"/>
    <property type="match status" value="1"/>
</dbReference>
<keyword evidence="2 3" id="KW-0963">Cytoplasm</keyword>
<dbReference type="InterPro" id="IPR036175">
    <property type="entry name" value="Sec23/24_helical_dom_sf"/>
</dbReference>
<dbReference type="GeneID" id="34687274"/>
<gene>
    <name evidence="5" type="ORF">LALA0_S09e01772g</name>
</gene>
<dbReference type="InterPro" id="IPR036465">
    <property type="entry name" value="vWFA_dom_sf"/>
</dbReference>
<evidence type="ECO:0000313" key="6">
    <source>
        <dbReference type="Proteomes" id="UP000054304"/>
    </source>
</evidence>
<keyword evidence="3" id="KW-0256">Endoplasmic reticulum</keyword>
<dbReference type="SUPFAM" id="SSF53300">
    <property type="entry name" value="vWA-like"/>
    <property type="match status" value="1"/>
</dbReference>
<keyword evidence="3" id="KW-0862">Zinc</keyword>
<reference evidence="5 6" key="1">
    <citation type="submission" date="2014-12" db="EMBL/GenBank/DDBJ databases">
        <authorList>
            <person name="Neuveglise Cecile"/>
        </authorList>
    </citation>
    <scope>NUCLEOTIDE SEQUENCE [LARGE SCALE GENOMIC DNA]</scope>
    <source>
        <strain evidence="5 6">CBS 12615</strain>
    </source>
</reference>
<evidence type="ECO:0000256" key="3">
    <source>
        <dbReference type="RuleBase" id="RU365030"/>
    </source>
</evidence>
<organism evidence="5 6">
    <name type="scientific">Lachancea lanzarotensis</name>
    <dbReference type="NCBI Taxonomy" id="1245769"/>
    <lineage>
        <taxon>Eukaryota</taxon>
        <taxon>Fungi</taxon>
        <taxon>Dikarya</taxon>
        <taxon>Ascomycota</taxon>
        <taxon>Saccharomycotina</taxon>
        <taxon>Saccharomycetes</taxon>
        <taxon>Saccharomycetales</taxon>
        <taxon>Saccharomycetaceae</taxon>
        <taxon>Lachancea</taxon>
    </lineage>
</organism>
<sequence>MLEAAFTVLPTTRLEAELQMPYLHEPGHVDMLYEVNGLVQDSKLRKLFQKCESCGAGIMDKCVMHQDQWVCAFCNKFNPIIEKAPATPYEVEVAETPSNMEPSTFDNVLIIDLLFNTPEELQSIKDLVVTRIQTGRPDARYGLITLFNGGVNLHTAMTQHAFSVDDSSISAKAKSLDTEHFIQKLRPVDSLSLTTDQLIHALNSLAPLSFDSKDQRPKRATGLAFFLANIYSHRQAAVCPVSVTAFINGPCTVGPGKVIPKSKKYHMRQHHELDARRDKYFNPARAFYQQLTEEIEVRLFISNLDQIGVVEMMPVCVEVEQFDSFTDYRFMNLALKWWPDEVISNEITVFVPKNLSIDGCFGLVSKLKPSQRTYSDTPCGISGTNRWRSWLSRPSLAFSFQIGTQATKDESFDVAPVHSIVQVQYSYVRNGKRYIKVDALMITTTNAHMSGSWSVAKSLNISVALTCLMKQIAYSQLVKGRTHALHLQEWQTRIDKLAARHFKTFSKNYSKFLEYLYYLKWTTLLQKRNTSPDEAALYQHTILTQNREISELLCKPRVTLFTNDAKSEILSLNAQLMHQNQAMCVDFGILVLIRYSEDNALPLKRAQELADELIATRYLPARVEKTAVNGSQDRYFISRLVPDNNSNTEALSLGEFSGLVRKLAMCV</sequence>
<dbReference type="EMBL" id="LN736368">
    <property type="protein sequence ID" value="CEP63755.1"/>
    <property type="molecule type" value="Genomic_DNA"/>
</dbReference>
<dbReference type="Pfam" id="PF04811">
    <property type="entry name" value="Sec23_trunk"/>
    <property type="match status" value="1"/>
</dbReference>
<dbReference type="HOGENOM" id="CLU_463922_0_0_1"/>
<comment type="similarity">
    <text evidence="1 3">Belongs to the SEC23/SEC24 family. SEC23 subfamily.</text>
</comment>
<feature type="domain" description="Sec23/Sec24 trunk" evidence="4">
    <location>
        <begin position="190"/>
        <end position="315"/>
    </location>
</feature>
<dbReference type="SUPFAM" id="SSF81811">
    <property type="entry name" value="Helical domain of Sec23/24"/>
    <property type="match status" value="1"/>
</dbReference>
<evidence type="ECO:0000256" key="2">
    <source>
        <dbReference type="ARBA" id="ARBA00022490"/>
    </source>
</evidence>
<dbReference type="AlphaFoldDB" id="A0A0C7NBF7"/>
<comment type="function">
    <text evidence="3">Component of the coat protein complex II (COPII) which promotes the formation of transport vesicles from the endoplasmic reticulum (ER). The coat has two main functions, the physical deformation of the endoplasmic reticulum membrane into vesicles and the selection of cargo molecules.</text>
</comment>
<evidence type="ECO:0000313" key="5">
    <source>
        <dbReference type="EMBL" id="CEP63755.1"/>
    </source>
</evidence>
<dbReference type="Gene3D" id="2.60.40.1670">
    <property type="entry name" value="beta-sandwich domain of Sec23/24"/>
    <property type="match status" value="1"/>
</dbReference>
<evidence type="ECO:0000259" key="4">
    <source>
        <dbReference type="Pfam" id="PF04811"/>
    </source>
</evidence>
<dbReference type="GO" id="GO:0070971">
    <property type="term" value="C:endoplasmic reticulum exit site"/>
    <property type="evidence" value="ECO:0007669"/>
    <property type="project" value="TreeGrafter"/>
</dbReference>
<keyword evidence="3" id="KW-0653">Protein transport</keyword>
<comment type="subcellular location">
    <subcellularLocation>
        <location evidence="3">Cytoplasm</location>
    </subcellularLocation>
    <subcellularLocation>
        <location evidence="3">Cytoplasmic vesicle</location>
        <location evidence="3">COPII-coated vesicle membrane</location>
        <topology evidence="3">Peripheral membrane protein</topology>
        <orientation evidence="3">Cytoplasmic side</orientation>
    </subcellularLocation>
    <subcellularLocation>
        <location evidence="3">Endoplasmic reticulum membrane</location>
        <topology evidence="3">Peripheral membrane protein</topology>
        <orientation evidence="3">Cytoplasmic side</orientation>
    </subcellularLocation>
    <subcellularLocation>
        <location evidence="3">Golgi apparatus membrane</location>
        <topology evidence="3">Peripheral membrane protein</topology>
        <orientation evidence="3">Cytoplasmic side</orientation>
    </subcellularLocation>
</comment>
<dbReference type="GO" id="GO:0006886">
    <property type="term" value="P:intracellular protein transport"/>
    <property type="evidence" value="ECO:0007669"/>
    <property type="project" value="InterPro"/>
</dbReference>
<dbReference type="SUPFAM" id="SSF81995">
    <property type="entry name" value="beta-sandwich domain of Sec23/24"/>
    <property type="match status" value="1"/>
</dbReference>
<keyword evidence="3" id="KW-0479">Metal-binding</keyword>
<dbReference type="GO" id="GO:0005789">
    <property type="term" value="C:endoplasmic reticulum membrane"/>
    <property type="evidence" value="ECO:0007669"/>
    <property type="project" value="UniProtKB-SubCell"/>
</dbReference>
<accession>A0A0C7NBF7</accession>
<keyword evidence="3" id="KW-0813">Transport</keyword>
<dbReference type="Proteomes" id="UP000054304">
    <property type="component" value="Unassembled WGS sequence"/>
</dbReference>
<dbReference type="GO" id="GO:0090110">
    <property type="term" value="P:COPII-coated vesicle cargo loading"/>
    <property type="evidence" value="ECO:0007669"/>
    <property type="project" value="TreeGrafter"/>
</dbReference>
<dbReference type="PANTHER" id="PTHR11141:SF0">
    <property type="entry name" value="PROTEIN TRANSPORT PROTEIN SEC23"/>
    <property type="match status" value="1"/>
</dbReference>
<dbReference type="GO" id="GO:0005096">
    <property type="term" value="F:GTPase activator activity"/>
    <property type="evidence" value="ECO:0007669"/>
    <property type="project" value="TreeGrafter"/>
</dbReference>
<dbReference type="GO" id="GO:0030127">
    <property type="term" value="C:COPII vesicle coat"/>
    <property type="evidence" value="ECO:0007669"/>
    <property type="project" value="InterPro"/>
</dbReference>
<keyword evidence="3" id="KW-0931">ER-Golgi transport</keyword>
<dbReference type="Gene3D" id="1.20.120.730">
    <property type="entry name" value="Sec23/Sec24 helical domain"/>
    <property type="match status" value="1"/>
</dbReference>
<dbReference type="GO" id="GO:0046872">
    <property type="term" value="F:metal ion binding"/>
    <property type="evidence" value="ECO:0007669"/>
    <property type="project" value="UniProtKB-KW"/>
</dbReference>
<keyword evidence="3" id="KW-0472">Membrane</keyword>
<name>A0A0C7NBF7_9SACH</name>
<dbReference type="GO" id="GO:0000139">
    <property type="term" value="C:Golgi membrane"/>
    <property type="evidence" value="ECO:0007669"/>
    <property type="project" value="UniProtKB-SubCell"/>
</dbReference>
<dbReference type="PANTHER" id="PTHR11141">
    <property type="entry name" value="PROTEIN TRANSPORT PROTEIN SEC23"/>
    <property type="match status" value="1"/>
</dbReference>
<dbReference type="Gene3D" id="3.40.50.410">
    <property type="entry name" value="von Willebrand factor, type A domain"/>
    <property type="match status" value="1"/>
</dbReference>
<dbReference type="Gene3D" id="3.40.20.10">
    <property type="entry name" value="Severin"/>
    <property type="match status" value="1"/>
</dbReference>
<dbReference type="OrthoDB" id="10256289at2759"/>
<evidence type="ECO:0000256" key="1">
    <source>
        <dbReference type="ARBA" id="ARBA00009210"/>
    </source>
</evidence>
<dbReference type="InterPro" id="IPR006896">
    <property type="entry name" value="Sec23/24_trunk_dom"/>
</dbReference>
<dbReference type="STRING" id="1245769.A0A0C7NBF7"/>
<dbReference type="InterPro" id="IPR037364">
    <property type="entry name" value="Sec23"/>
</dbReference>